<name>A0A438D0J3_VITVI</name>
<reference evidence="2 3" key="1">
    <citation type="journal article" date="2018" name="PLoS Genet.">
        <title>Population sequencing reveals clonal diversity and ancestral inbreeding in the grapevine cultivar Chardonnay.</title>
        <authorList>
            <person name="Roach M.J."/>
            <person name="Johnson D.L."/>
            <person name="Bohlmann J."/>
            <person name="van Vuuren H.J."/>
            <person name="Jones S.J."/>
            <person name="Pretorius I.S."/>
            <person name="Schmidt S.A."/>
            <person name="Borneman A.R."/>
        </authorList>
    </citation>
    <scope>NUCLEOTIDE SEQUENCE [LARGE SCALE GENOMIC DNA]</scope>
    <source>
        <strain evidence="3">cv. Chardonnay</strain>
        <tissue evidence="2">Leaf</tissue>
    </source>
</reference>
<evidence type="ECO:0000313" key="2">
    <source>
        <dbReference type="EMBL" id="RVW28961.1"/>
    </source>
</evidence>
<proteinExistence type="predicted"/>
<dbReference type="InterPro" id="IPR050231">
    <property type="entry name" value="Iron_ascorbate_oxido_reductase"/>
</dbReference>
<gene>
    <name evidence="2" type="primary">AOP1_0</name>
    <name evidence="2" type="ORF">CK203_094776</name>
</gene>
<evidence type="ECO:0000259" key="1">
    <source>
        <dbReference type="Pfam" id="PF03171"/>
    </source>
</evidence>
<organism evidence="2 3">
    <name type="scientific">Vitis vinifera</name>
    <name type="common">Grape</name>
    <dbReference type="NCBI Taxonomy" id="29760"/>
    <lineage>
        <taxon>Eukaryota</taxon>
        <taxon>Viridiplantae</taxon>
        <taxon>Streptophyta</taxon>
        <taxon>Embryophyta</taxon>
        <taxon>Tracheophyta</taxon>
        <taxon>Spermatophyta</taxon>
        <taxon>Magnoliopsida</taxon>
        <taxon>eudicotyledons</taxon>
        <taxon>Gunneridae</taxon>
        <taxon>Pentapetalae</taxon>
        <taxon>rosids</taxon>
        <taxon>Vitales</taxon>
        <taxon>Vitaceae</taxon>
        <taxon>Viteae</taxon>
        <taxon>Vitis</taxon>
    </lineage>
</organism>
<evidence type="ECO:0000313" key="3">
    <source>
        <dbReference type="Proteomes" id="UP000288805"/>
    </source>
</evidence>
<keyword evidence="2" id="KW-0223">Dioxygenase</keyword>
<keyword evidence="2" id="KW-0560">Oxidoreductase</keyword>
<feature type="domain" description="Isopenicillin N synthase-like Fe(2+) 2OG dioxygenase" evidence="1">
    <location>
        <begin position="156"/>
        <end position="192"/>
    </location>
</feature>
<comment type="caution">
    <text evidence="2">The sequence shown here is derived from an EMBL/GenBank/DDBJ whole genome shotgun (WGS) entry which is preliminary data.</text>
</comment>
<dbReference type="Pfam" id="PF03171">
    <property type="entry name" value="2OG-FeII_Oxy"/>
    <property type="match status" value="1"/>
</dbReference>
<dbReference type="InterPro" id="IPR044861">
    <property type="entry name" value="IPNS-like_FE2OG_OXY"/>
</dbReference>
<dbReference type="EMBL" id="QGNW01001869">
    <property type="protein sequence ID" value="RVW28961.1"/>
    <property type="molecule type" value="Genomic_DNA"/>
</dbReference>
<dbReference type="Gene3D" id="2.60.120.330">
    <property type="entry name" value="B-lactam Antibiotic, Isopenicillin N Synthase, Chain"/>
    <property type="match status" value="1"/>
</dbReference>
<dbReference type="GO" id="GO:0051213">
    <property type="term" value="F:dioxygenase activity"/>
    <property type="evidence" value="ECO:0007669"/>
    <property type="project" value="UniProtKB-KW"/>
</dbReference>
<sequence length="272" mass="31037">MLDHAVGPRHKVRLGLEEYGCFTAAHDKIPLELHNTNSSTLEELFDLPKEIKVKNTNHVPFHSYLGQISSIPLHEALCINDATNIEEIRSFTNLMWPAGNYCFCAHLFSKLVAELDQMEIKMLFESYGEEKYSDSHIGSTTSLLRPLKYRAPKMMETNLGLNSHKDKSFMTILQQNQVDGLEIETKDGEWIEQLRVGRLTAFSNPIVVFEFWLVSRPVVCLYAYADLMDLFLSSVLSHQGCGFPQICMNFLSAMIIFQGHMDLPLLLSEYKP</sequence>
<protein>
    <submittedName>
        <fullName evidence="2">Putative 2-oxoglutarate-dependent dioxygenase AOP1</fullName>
    </submittedName>
</protein>
<dbReference type="PANTHER" id="PTHR47990">
    <property type="entry name" value="2-OXOGLUTARATE (2OG) AND FE(II)-DEPENDENT OXYGENASE SUPERFAMILY PROTEIN-RELATED"/>
    <property type="match status" value="1"/>
</dbReference>
<dbReference type="SUPFAM" id="SSF51197">
    <property type="entry name" value="Clavaminate synthase-like"/>
    <property type="match status" value="1"/>
</dbReference>
<accession>A0A438D0J3</accession>
<dbReference type="Proteomes" id="UP000288805">
    <property type="component" value="Unassembled WGS sequence"/>
</dbReference>
<dbReference type="InterPro" id="IPR027443">
    <property type="entry name" value="IPNS-like_sf"/>
</dbReference>
<dbReference type="AlphaFoldDB" id="A0A438D0J3"/>